<name>A0A6S6UIM5_9BACT</name>
<organism evidence="2">
    <name type="scientific">uncultured Sulfurovum sp</name>
    <dbReference type="NCBI Taxonomy" id="269237"/>
    <lineage>
        <taxon>Bacteria</taxon>
        <taxon>Pseudomonadati</taxon>
        <taxon>Campylobacterota</taxon>
        <taxon>Epsilonproteobacteria</taxon>
        <taxon>Campylobacterales</taxon>
        <taxon>Sulfurovaceae</taxon>
        <taxon>Sulfurovum</taxon>
        <taxon>environmental samples</taxon>
    </lineage>
</organism>
<dbReference type="EMBL" id="CACVAS010000170">
    <property type="protein sequence ID" value="CAA6828180.1"/>
    <property type="molecule type" value="Genomic_DNA"/>
</dbReference>
<evidence type="ECO:0000313" key="2">
    <source>
        <dbReference type="EMBL" id="CAA6828180.1"/>
    </source>
</evidence>
<protein>
    <recommendedName>
        <fullName evidence="3">Lipoprotein</fullName>
    </recommendedName>
</protein>
<reference evidence="2" key="1">
    <citation type="submission" date="2020-01" db="EMBL/GenBank/DDBJ databases">
        <authorList>
            <person name="Meier V. D."/>
            <person name="Meier V D."/>
        </authorList>
    </citation>
    <scope>NUCLEOTIDE SEQUENCE</scope>
    <source>
        <strain evidence="2">HLG_WM_MAG_01</strain>
    </source>
</reference>
<gene>
    <name evidence="2" type="ORF">HELGO_WM1881</name>
</gene>
<feature type="chain" id="PRO_5027833461" description="Lipoprotein" evidence="1">
    <location>
        <begin position="19"/>
        <end position="129"/>
    </location>
</feature>
<evidence type="ECO:0008006" key="3">
    <source>
        <dbReference type="Google" id="ProtNLM"/>
    </source>
</evidence>
<keyword evidence="1" id="KW-0732">Signal</keyword>
<proteinExistence type="predicted"/>
<feature type="signal peptide" evidence="1">
    <location>
        <begin position="1"/>
        <end position="18"/>
    </location>
</feature>
<evidence type="ECO:0000256" key="1">
    <source>
        <dbReference type="SAM" id="SignalP"/>
    </source>
</evidence>
<dbReference type="PROSITE" id="PS51257">
    <property type="entry name" value="PROKAR_LIPOPROTEIN"/>
    <property type="match status" value="1"/>
</dbReference>
<sequence>MRNVKLLGLLLSALLLSACTGEKQNTRTLMQEREIFLISGSYPKDVCLSQKFKDTLQQEFGLTNIILNASENSVNCAYFSRTSTSCVKFSFTEEYPKACVIAADRDATTKHGQINGKAIADLMIGLLNK</sequence>
<dbReference type="AlphaFoldDB" id="A0A6S6UIM5"/>
<accession>A0A6S6UIM5</accession>